<name>A0A5B2TJS5_9PROT</name>
<dbReference type="AlphaFoldDB" id="A0A5B2TJS5"/>
<dbReference type="EMBL" id="VUKA01000001">
    <property type="protein sequence ID" value="KAA2214245.1"/>
    <property type="molecule type" value="Genomic_DNA"/>
</dbReference>
<protein>
    <submittedName>
        <fullName evidence="1">Uncharacterized protein</fullName>
    </submittedName>
</protein>
<keyword evidence="2" id="KW-1185">Reference proteome</keyword>
<evidence type="ECO:0000313" key="1">
    <source>
        <dbReference type="EMBL" id="KAA2214245.1"/>
    </source>
</evidence>
<dbReference type="OrthoDB" id="9993337at2"/>
<organism evidence="1 2">
    <name type="scientific">Teichococcus oryzae</name>
    <dbReference type="NCBI Taxonomy" id="1608942"/>
    <lineage>
        <taxon>Bacteria</taxon>
        <taxon>Pseudomonadati</taxon>
        <taxon>Pseudomonadota</taxon>
        <taxon>Alphaproteobacteria</taxon>
        <taxon>Acetobacterales</taxon>
        <taxon>Roseomonadaceae</taxon>
        <taxon>Roseomonas</taxon>
    </lineage>
</organism>
<sequence length="93" mass="10626">MTSGDMQSTAFPRQGMDGLIQVYAAARRLMAHRDRARALQPRLDKVPDDLAEAIDRDFIEFDLMRAERRLRDALRAAEPALGNRNLPLMDEED</sequence>
<accession>A0A5B2TJS5</accession>
<dbReference type="Proteomes" id="UP000322110">
    <property type="component" value="Unassembled WGS sequence"/>
</dbReference>
<comment type="caution">
    <text evidence="1">The sequence shown here is derived from an EMBL/GenBank/DDBJ whole genome shotgun (WGS) entry which is preliminary data.</text>
</comment>
<evidence type="ECO:0000313" key="2">
    <source>
        <dbReference type="Proteomes" id="UP000322110"/>
    </source>
</evidence>
<gene>
    <name evidence="1" type="ORF">F0Q34_00485</name>
</gene>
<proteinExistence type="predicted"/>
<reference evidence="1 2" key="1">
    <citation type="journal article" date="2015" name="Int. J. Syst. Evol. Microbiol.">
        <title>Roseomonas oryzae sp. nov., isolated from paddy rhizosphere soil.</title>
        <authorList>
            <person name="Ramaprasad E.V."/>
            <person name="Sasikala Ch."/>
            <person name="Ramana Ch.V."/>
        </authorList>
    </citation>
    <scope>NUCLEOTIDE SEQUENCE [LARGE SCALE GENOMIC DNA]</scope>
    <source>
        <strain evidence="1 2">KCTC 42542</strain>
    </source>
</reference>
<dbReference type="RefSeq" id="WP_149810184.1">
    <property type="nucleotide sequence ID" value="NZ_VUKA01000001.1"/>
</dbReference>